<feature type="domain" description="Integrase catalytic" evidence="16">
    <location>
        <begin position="1"/>
        <end position="140"/>
    </location>
</feature>
<dbReference type="GO" id="GO:0005634">
    <property type="term" value="C:nucleus"/>
    <property type="evidence" value="ECO:0007669"/>
    <property type="project" value="UniProtKB-ARBA"/>
</dbReference>
<dbReference type="PANTHER" id="PTHR42648">
    <property type="entry name" value="TRANSPOSASE, PUTATIVE-RELATED"/>
    <property type="match status" value="1"/>
</dbReference>
<dbReference type="GO" id="GO:0003723">
    <property type="term" value="F:RNA binding"/>
    <property type="evidence" value="ECO:0007669"/>
    <property type="project" value="UniProtKB-KW"/>
</dbReference>
<evidence type="ECO:0000256" key="8">
    <source>
        <dbReference type="ARBA" id="ARBA00022884"/>
    </source>
</evidence>
<evidence type="ECO:0000256" key="7">
    <source>
        <dbReference type="ARBA" id="ARBA00022842"/>
    </source>
</evidence>
<evidence type="ECO:0000256" key="12">
    <source>
        <dbReference type="ARBA" id="ARBA00023172"/>
    </source>
</evidence>
<evidence type="ECO:0000256" key="3">
    <source>
        <dbReference type="ARBA" id="ARBA00022722"/>
    </source>
</evidence>
<keyword evidence="4" id="KW-0479">Metal-binding</keyword>
<keyword evidence="6" id="KW-0378">Hydrolase</keyword>
<dbReference type="GO" id="GO:0015074">
    <property type="term" value="P:DNA integration"/>
    <property type="evidence" value="ECO:0007669"/>
    <property type="project" value="UniProtKB-KW"/>
</dbReference>
<proteinExistence type="predicted"/>
<keyword evidence="9" id="KW-0229">DNA integration</keyword>
<keyword evidence="5" id="KW-0255">Endonuclease</keyword>
<organism evidence="17 18">
    <name type="scientific">Puccinia sorghi</name>
    <dbReference type="NCBI Taxonomy" id="27349"/>
    <lineage>
        <taxon>Eukaryota</taxon>
        <taxon>Fungi</taxon>
        <taxon>Dikarya</taxon>
        <taxon>Basidiomycota</taxon>
        <taxon>Pucciniomycotina</taxon>
        <taxon>Pucciniomycetes</taxon>
        <taxon>Pucciniales</taxon>
        <taxon>Pucciniaceae</taxon>
        <taxon>Puccinia</taxon>
    </lineage>
</organism>
<dbReference type="InterPro" id="IPR036397">
    <property type="entry name" value="RNaseH_sf"/>
</dbReference>
<name>A0A0L6V438_9BASI</name>
<dbReference type="InterPro" id="IPR001584">
    <property type="entry name" value="Integrase_cat-core"/>
</dbReference>
<keyword evidence="8" id="KW-0694">RNA-binding</keyword>
<keyword evidence="10" id="KW-0695">RNA-directed DNA polymerase</keyword>
<evidence type="ECO:0000259" key="16">
    <source>
        <dbReference type="PROSITE" id="PS50994"/>
    </source>
</evidence>
<dbReference type="GO" id="GO:0032196">
    <property type="term" value="P:transposition"/>
    <property type="evidence" value="ECO:0007669"/>
    <property type="project" value="UniProtKB-KW"/>
</dbReference>
<dbReference type="EMBL" id="LAVV01007570">
    <property type="protein sequence ID" value="KNZ55494.1"/>
    <property type="molecule type" value="Genomic_DNA"/>
</dbReference>
<protein>
    <recommendedName>
        <fullName evidence="16">Integrase catalytic domain-containing protein</fullName>
    </recommendedName>
</protein>
<keyword evidence="3" id="KW-0540">Nuclease</keyword>
<gene>
    <name evidence="17" type="ORF">VP01_2661g2</name>
</gene>
<dbReference type="OrthoDB" id="5592268at2759"/>
<comment type="catalytic activity">
    <reaction evidence="14">
        <text>DNA(n) + a 2'-deoxyribonucleoside 5'-triphosphate = DNA(n+1) + diphosphate</text>
        <dbReference type="Rhea" id="RHEA:22508"/>
        <dbReference type="Rhea" id="RHEA-COMP:17339"/>
        <dbReference type="Rhea" id="RHEA-COMP:17340"/>
        <dbReference type="ChEBI" id="CHEBI:33019"/>
        <dbReference type="ChEBI" id="CHEBI:61560"/>
        <dbReference type="ChEBI" id="CHEBI:173112"/>
        <dbReference type="EC" id="2.7.7.7"/>
    </reaction>
</comment>
<keyword evidence="12" id="KW-0233">DNA recombination</keyword>
<comment type="catalytic activity">
    <reaction evidence="13">
        <text>DNA(n) + a 2'-deoxyribonucleoside 5'-triphosphate = DNA(n+1) + diphosphate</text>
        <dbReference type="Rhea" id="RHEA:22508"/>
        <dbReference type="Rhea" id="RHEA-COMP:17339"/>
        <dbReference type="Rhea" id="RHEA-COMP:17340"/>
        <dbReference type="ChEBI" id="CHEBI:33019"/>
        <dbReference type="ChEBI" id="CHEBI:61560"/>
        <dbReference type="ChEBI" id="CHEBI:173112"/>
        <dbReference type="EC" id="2.7.7.49"/>
    </reaction>
</comment>
<dbReference type="Proteomes" id="UP000037035">
    <property type="component" value="Unassembled WGS sequence"/>
</dbReference>
<dbReference type="PANTHER" id="PTHR42648:SF11">
    <property type="entry name" value="TRANSPOSON TY4-P GAG-POL POLYPROTEIN"/>
    <property type="match status" value="1"/>
</dbReference>
<keyword evidence="7" id="KW-0460">Magnesium</keyword>
<dbReference type="GO" id="GO:0003887">
    <property type="term" value="F:DNA-directed DNA polymerase activity"/>
    <property type="evidence" value="ECO:0007669"/>
    <property type="project" value="UniProtKB-KW"/>
</dbReference>
<evidence type="ECO:0000313" key="18">
    <source>
        <dbReference type="Proteomes" id="UP000037035"/>
    </source>
</evidence>
<dbReference type="GO" id="GO:0006310">
    <property type="term" value="P:DNA recombination"/>
    <property type="evidence" value="ECO:0007669"/>
    <property type="project" value="UniProtKB-KW"/>
</dbReference>
<evidence type="ECO:0000256" key="13">
    <source>
        <dbReference type="ARBA" id="ARBA00048173"/>
    </source>
</evidence>
<dbReference type="SUPFAM" id="SSF53098">
    <property type="entry name" value="Ribonuclease H-like"/>
    <property type="match status" value="1"/>
</dbReference>
<keyword evidence="11" id="KW-0239">DNA-directed DNA polymerase</keyword>
<feature type="compositionally biased region" description="Acidic residues" evidence="15">
    <location>
        <begin position="246"/>
        <end position="268"/>
    </location>
</feature>
<evidence type="ECO:0000256" key="6">
    <source>
        <dbReference type="ARBA" id="ARBA00022801"/>
    </source>
</evidence>
<keyword evidence="18" id="KW-1185">Reference proteome</keyword>
<dbReference type="GO" id="GO:0046872">
    <property type="term" value="F:metal ion binding"/>
    <property type="evidence" value="ECO:0007669"/>
    <property type="project" value="UniProtKB-KW"/>
</dbReference>
<dbReference type="GO" id="GO:0004519">
    <property type="term" value="F:endonuclease activity"/>
    <property type="evidence" value="ECO:0007669"/>
    <property type="project" value="UniProtKB-KW"/>
</dbReference>
<dbReference type="InterPro" id="IPR012337">
    <property type="entry name" value="RNaseH-like_sf"/>
</dbReference>
<dbReference type="PROSITE" id="PS50994">
    <property type="entry name" value="INTEGRASE"/>
    <property type="match status" value="1"/>
</dbReference>
<evidence type="ECO:0000256" key="9">
    <source>
        <dbReference type="ARBA" id="ARBA00022908"/>
    </source>
</evidence>
<dbReference type="GO" id="GO:0016787">
    <property type="term" value="F:hydrolase activity"/>
    <property type="evidence" value="ECO:0007669"/>
    <property type="project" value="UniProtKB-KW"/>
</dbReference>
<keyword evidence="11" id="KW-0808">Transferase</keyword>
<evidence type="ECO:0000256" key="14">
    <source>
        <dbReference type="ARBA" id="ARBA00049244"/>
    </source>
</evidence>
<dbReference type="Gene3D" id="3.30.420.10">
    <property type="entry name" value="Ribonuclease H-like superfamily/Ribonuclease H"/>
    <property type="match status" value="1"/>
</dbReference>
<evidence type="ECO:0000256" key="1">
    <source>
        <dbReference type="ARBA" id="ARBA00022578"/>
    </source>
</evidence>
<accession>A0A0L6V438</accession>
<evidence type="ECO:0000256" key="11">
    <source>
        <dbReference type="ARBA" id="ARBA00022932"/>
    </source>
</evidence>
<evidence type="ECO:0000256" key="10">
    <source>
        <dbReference type="ARBA" id="ARBA00022918"/>
    </source>
</evidence>
<reference evidence="17 18" key="1">
    <citation type="submission" date="2015-08" db="EMBL/GenBank/DDBJ databases">
        <title>Next Generation Sequencing and Analysis of the Genome of Puccinia sorghi L Schw, the Causal Agent of Maize Common Rust.</title>
        <authorList>
            <person name="Rochi L."/>
            <person name="Burguener G."/>
            <person name="Darino M."/>
            <person name="Turjanski A."/>
            <person name="Kreff E."/>
            <person name="Dieguez M.J."/>
            <person name="Sacco F."/>
        </authorList>
    </citation>
    <scope>NUCLEOTIDE SEQUENCE [LARGE SCALE GENOMIC DNA]</scope>
    <source>
        <strain evidence="17 18">RO10H11247</strain>
    </source>
</reference>
<dbReference type="InterPro" id="IPR039537">
    <property type="entry name" value="Retrotran_Ty1/copia-like"/>
</dbReference>
<evidence type="ECO:0000256" key="4">
    <source>
        <dbReference type="ARBA" id="ARBA00022723"/>
    </source>
</evidence>
<evidence type="ECO:0000256" key="5">
    <source>
        <dbReference type="ARBA" id="ARBA00022759"/>
    </source>
</evidence>
<comment type="caution">
    <text evidence="17">The sequence shown here is derived from an EMBL/GenBank/DDBJ whole genome shotgun (WGS) entry which is preliminary data.</text>
</comment>
<sequence length="289" mass="32770">MLLALSCLSLTNNTTIPLTAKSEVFSTLSRLIDVESKRLGYYPSVLHSDRGTEFINAGMEDFCQKNVIRQRFSDEYSPQQNGLAERFNRTVIESLQTVMLDSGLRPNLWNEVLGSCTLALNQIPTHRSKQSPYELLKKKSIPIDFFKPIGNPVAVLSNQKKSKLEPRGDFGRLVGLNAELKSYWVRLDDGRFVNLKSVKFLDFSSEDNELPDYGELIVQQERETVTQPAISKENDEEDNGFNVKEEEPEEDASNDFQTAEEDTTGDEDDIIEQLIPSAEAPIPQPFMRR</sequence>
<dbReference type="VEuPathDB" id="FungiDB:VP01_2661g2"/>
<evidence type="ECO:0000313" key="17">
    <source>
        <dbReference type="EMBL" id="KNZ55494.1"/>
    </source>
</evidence>
<dbReference type="GO" id="GO:0003964">
    <property type="term" value="F:RNA-directed DNA polymerase activity"/>
    <property type="evidence" value="ECO:0007669"/>
    <property type="project" value="UniProtKB-KW"/>
</dbReference>
<feature type="region of interest" description="Disordered" evidence="15">
    <location>
        <begin position="224"/>
        <end position="268"/>
    </location>
</feature>
<evidence type="ECO:0000256" key="15">
    <source>
        <dbReference type="SAM" id="MobiDB-lite"/>
    </source>
</evidence>
<dbReference type="AlphaFoldDB" id="A0A0L6V438"/>
<keyword evidence="2" id="KW-0548">Nucleotidyltransferase</keyword>
<evidence type="ECO:0000256" key="2">
    <source>
        <dbReference type="ARBA" id="ARBA00022695"/>
    </source>
</evidence>
<keyword evidence="1" id="KW-0815">Transposition</keyword>